<evidence type="ECO:0000313" key="3">
    <source>
        <dbReference type="Proteomes" id="UP000248405"/>
    </source>
</evidence>
<dbReference type="OrthoDB" id="10536905at2759"/>
<dbReference type="AlphaFoldDB" id="A0A319BV26"/>
<evidence type="ECO:0000313" key="2">
    <source>
        <dbReference type="EMBL" id="PYH75180.1"/>
    </source>
</evidence>
<name>A0A319BV26_ASPVC</name>
<organism evidence="2 3">
    <name type="scientific">Aspergillus vadensis (strain CBS 113365 / IMI 142717 / IBT 24658)</name>
    <dbReference type="NCBI Taxonomy" id="1448311"/>
    <lineage>
        <taxon>Eukaryota</taxon>
        <taxon>Fungi</taxon>
        <taxon>Dikarya</taxon>
        <taxon>Ascomycota</taxon>
        <taxon>Pezizomycotina</taxon>
        <taxon>Eurotiomycetes</taxon>
        <taxon>Eurotiomycetidae</taxon>
        <taxon>Eurotiales</taxon>
        <taxon>Aspergillaceae</taxon>
        <taxon>Aspergillus</taxon>
        <taxon>Aspergillus subgen. Circumdati</taxon>
    </lineage>
</organism>
<dbReference type="Proteomes" id="UP000248405">
    <property type="component" value="Unassembled WGS sequence"/>
</dbReference>
<proteinExistence type="predicted"/>
<gene>
    <name evidence="2" type="ORF">BO88DRAFT_461284</name>
</gene>
<protein>
    <submittedName>
        <fullName evidence="2">Uncharacterized protein</fullName>
    </submittedName>
</protein>
<sequence>MHWFIAAVQECKAAAQEHLHFLRSLSCVGFGNIDSDGDLTSIRPVSSSSSIIDLPTPPSNHGLGLRPIVIAGKLFHNAILGTYEPKTRTVVLNEPALSCPFKDIVYLDNCDFKVLAESSNGNMIVTFTHVNINAWRVIASVPYHVAQSRPKQPFRPSLASLEQQHSPASPPPVRLMPHTQSGSNQF</sequence>
<keyword evidence="3" id="KW-1185">Reference proteome</keyword>
<dbReference type="RefSeq" id="XP_025568974.1">
    <property type="nucleotide sequence ID" value="XM_025711145.1"/>
</dbReference>
<dbReference type="EMBL" id="KZ821614">
    <property type="protein sequence ID" value="PYH75180.1"/>
    <property type="molecule type" value="Genomic_DNA"/>
</dbReference>
<dbReference type="GeneID" id="37215737"/>
<accession>A0A319BV26</accession>
<reference evidence="2" key="1">
    <citation type="submission" date="2016-12" db="EMBL/GenBank/DDBJ databases">
        <title>The genomes of Aspergillus section Nigri reveals drivers in fungal speciation.</title>
        <authorList>
            <consortium name="DOE Joint Genome Institute"/>
            <person name="Vesth T.C."/>
            <person name="Nybo J."/>
            <person name="Theobald S."/>
            <person name="Brandl J."/>
            <person name="Frisvad J.C."/>
            <person name="Nielsen K.F."/>
            <person name="Lyhne E.K."/>
            <person name="Kogle M.E."/>
            <person name="Kuo A."/>
            <person name="Riley R."/>
            <person name="Clum A."/>
            <person name="Nolan M."/>
            <person name="Lipzen A."/>
            <person name="Salamov A."/>
            <person name="Henrissat B."/>
            <person name="Wiebenga A."/>
            <person name="De Vries R.P."/>
            <person name="Grigoriev I.V."/>
            <person name="Mortensen U.H."/>
            <person name="Andersen M.R."/>
            <person name="Baker S.E."/>
        </authorList>
    </citation>
    <scope>NUCLEOTIDE SEQUENCE [LARGE SCALE GENOMIC DNA]</scope>
    <source>
        <strain evidence="2">CBS 113365</strain>
    </source>
</reference>
<feature type="region of interest" description="Disordered" evidence="1">
    <location>
        <begin position="158"/>
        <end position="186"/>
    </location>
</feature>
<evidence type="ECO:0000256" key="1">
    <source>
        <dbReference type="SAM" id="MobiDB-lite"/>
    </source>
</evidence>